<dbReference type="PIRSF" id="PIRSF005578">
    <property type="entry name" value="TlyA"/>
    <property type="match status" value="1"/>
</dbReference>
<dbReference type="InterPro" id="IPR004538">
    <property type="entry name" value="Hemolysin_A/TlyA"/>
</dbReference>
<dbReference type="GO" id="GO:0003723">
    <property type="term" value="F:RNA binding"/>
    <property type="evidence" value="ECO:0007669"/>
    <property type="project" value="UniProtKB-KW"/>
</dbReference>
<dbReference type="RefSeq" id="WP_097928340.1">
    <property type="nucleotide sequence ID" value="NZ_OCTN01000001.1"/>
</dbReference>
<dbReference type="PANTHER" id="PTHR32319:SF0">
    <property type="entry name" value="BACTERIAL HEMOLYSIN-LIKE PROTEIN"/>
    <property type="match status" value="1"/>
</dbReference>
<evidence type="ECO:0000259" key="4">
    <source>
        <dbReference type="SMART" id="SM00363"/>
    </source>
</evidence>
<dbReference type="Pfam" id="PF01728">
    <property type="entry name" value="FtsJ"/>
    <property type="match status" value="1"/>
</dbReference>
<dbReference type="InterPro" id="IPR029063">
    <property type="entry name" value="SAM-dependent_MTases_sf"/>
</dbReference>
<evidence type="ECO:0000313" key="5">
    <source>
        <dbReference type="EMBL" id="SOH92776.1"/>
    </source>
</evidence>
<dbReference type="SUPFAM" id="SSF55174">
    <property type="entry name" value="Alpha-L RNA-binding motif"/>
    <property type="match status" value="1"/>
</dbReference>
<dbReference type="InterPro" id="IPR036986">
    <property type="entry name" value="S4_RNA-bd_sf"/>
</dbReference>
<dbReference type="SMART" id="SM00363">
    <property type="entry name" value="S4"/>
    <property type="match status" value="1"/>
</dbReference>
<dbReference type="Proteomes" id="UP000220034">
    <property type="component" value="Unassembled WGS sequence"/>
</dbReference>
<dbReference type="InterPro" id="IPR002877">
    <property type="entry name" value="RNA_MeTrfase_FtsJ_dom"/>
</dbReference>
<dbReference type="SUPFAM" id="SSF53335">
    <property type="entry name" value="S-adenosyl-L-methionine-dependent methyltransferases"/>
    <property type="match status" value="1"/>
</dbReference>
<dbReference type="Pfam" id="PF01479">
    <property type="entry name" value="S4"/>
    <property type="match status" value="1"/>
</dbReference>
<protein>
    <submittedName>
        <fullName evidence="5">23S rRNA (Cytidine1920-2'-O)/16S rRNA (Cytidine1409-2'-O)-methyltransferase</fullName>
    </submittedName>
</protein>
<keyword evidence="6" id="KW-1185">Reference proteome</keyword>
<dbReference type="PANTHER" id="PTHR32319">
    <property type="entry name" value="BACTERIAL HEMOLYSIN-LIKE PROTEIN"/>
    <property type="match status" value="1"/>
</dbReference>
<name>A0A2C9CN05_9RHOB</name>
<organism evidence="5 6">
    <name type="scientific">Pontivivens marinum</name>
    <dbReference type="NCBI Taxonomy" id="1690039"/>
    <lineage>
        <taxon>Bacteria</taxon>
        <taxon>Pseudomonadati</taxon>
        <taxon>Pseudomonadota</taxon>
        <taxon>Alphaproteobacteria</taxon>
        <taxon>Rhodobacterales</taxon>
        <taxon>Paracoccaceae</taxon>
        <taxon>Pontivivens</taxon>
    </lineage>
</organism>
<dbReference type="PROSITE" id="PS50889">
    <property type="entry name" value="S4"/>
    <property type="match status" value="1"/>
</dbReference>
<dbReference type="GO" id="GO:0032259">
    <property type="term" value="P:methylation"/>
    <property type="evidence" value="ECO:0007669"/>
    <property type="project" value="UniProtKB-KW"/>
</dbReference>
<dbReference type="NCBIfam" id="TIGR00478">
    <property type="entry name" value="tly"/>
    <property type="match status" value="1"/>
</dbReference>
<evidence type="ECO:0000256" key="3">
    <source>
        <dbReference type="PROSITE-ProRule" id="PRU00182"/>
    </source>
</evidence>
<keyword evidence="1 3" id="KW-0694">RNA-binding</keyword>
<dbReference type="CDD" id="cd00165">
    <property type="entry name" value="S4"/>
    <property type="match status" value="1"/>
</dbReference>
<evidence type="ECO:0000256" key="2">
    <source>
        <dbReference type="ARBA" id="ARBA00029460"/>
    </source>
</evidence>
<sequence>MIRLDQALVVQGLAPSRSRAAQLIAAGVVQVNGASVAKPSVKVAEDAAITLTHNPIPWVSRAALKLDHALDEFGLVPQGVCLDLGASTGGFTQVLLARGAAQVFAVDVGRDQLHPDVAGDARVVRLDGVNAKDITADLLPPLDWIVTDVSFISLEKALPPALALAKPGARLVALVKPQFEVGRAHIGKGGIVSDPVARDAARTRIEGFLADQGWQVQGTTQSPITGSDGNVEYLMTAVRARH</sequence>
<dbReference type="Gene3D" id="3.10.290.10">
    <property type="entry name" value="RNA-binding S4 domain"/>
    <property type="match status" value="1"/>
</dbReference>
<evidence type="ECO:0000313" key="6">
    <source>
        <dbReference type="Proteomes" id="UP000220034"/>
    </source>
</evidence>
<comment type="similarity">
    <text evidence="2">Belongs to the TlyA family.</text>
</comment>
<dbReference type="Gene3D" id="3.40.50.150">
    <property type="entry name" value="Vaccinia Virus protein VP39"/>
    <property type="match status" value="1"/>
</dbReference>
<keyword evidence="5" id="KW-0489">Methyltransferase</keyword>
<dbReference type="InterPro" id="IPR002942">
    <property type="entry name" value="S4_RNA-bd"/>
</dbReference>
<accession>A0A2C9CN05</accession>
<dbReference type="InterPro" id="IPR047048">
    <property type="entry name" value="TlyA"/>
</dbReference>
<keyword evidence="5" id="KW-0808">Transferase</keyword>
<dbReference type="CDD" id="cd02440">
    <property type="entry name" value="AdoMet_MTases"/>
    <property type="match status" value="1"/>
</dbReference>
<dbReference type="GO" id="GO:0008168">
    <property type="term" value="F:methyltransferase activity"/>
    <property type="evidence" value="ECO:0007669"/>
    <property type="project" value="UniProtKB-KW"/>
</dbReference>
<proteinExistence type="inferred from homology"/>
<feature type="domain" description="RNA-binding S4" evidence="4">
    <location>
        <begin position="2"/>
        <end position="64"/>
    </location>
</feature>
<gene>
    <name evidence="5" type="ORF">SAMN06273572_101624</name>
</gene>
<dbReference type="OrthoDB" id="9784736at2"/>
<evidence type="ECO:0000256" key="1">
    <source>
        <dbReference type="ARBA" id="ARBA00022884"/>
    </source>
</evidence>
<dbReference type="AlphaFoldDB" id="A0A2C9CN05"/>
<reference evidence="6" key="1">
    <citation type="submission" date="2017-09" db="EMBL/GenBank/DDBJ databases">
        <authorList>
            <person name="Varghese N."/>
            <person name="Submissions S."/>
        </authorList>
    </citation>
    <scope>NUCLEOTIDE SEQUENCE [LARGE SCALE GENOMIC DNA]</scope>
    <source>
        <strain evidence="6">C7</strain>
    </source>
</reference>
<dbReference type="EMBL" id="OCTN01000001">
    <property type="protein sequence ID" value="SOH92776.1"/>
    <property type="molecule type" value="Genomic_DNA"/>
</dbReference>